<organism evidence="10 11">
    <name type="scientific">Ravibacter arvi</name>
    <dbReference type="NCBI Taxonomy" id="2051041"/>
    <lineage>
        <taxon>Bacteria</taxon>
        <taxon>Pseudomonadati</taxon>
        <taxon>Bacteroidota</taxon>
        <taxon>Cytophagia</taxon>
        <taxon>Cytophagales</taxon>
        <taxon>Spirosomataceae</taxon>
        <taxon>Ravibacter</taxon>
    </lineage>
</organism>
<evidence type="ECO:0000259" key="9">
    <source>
        <dbReference type="Pfam" id="PF07715"/>
    </source>
</evidence>
<evidence type="ECO:0000256" key="6">
    <source>
        <dbReference type="ARBA" id="ARBA00023237"/>
    </source>
</evidence>
<dbReference type="InterPro" id="IPR012910">
    <property type="entry name" value="Plug_dom"/>
</dbReference>
<keyword evidence="6 7" id="KW-0998">Cell outer membrane</keyword>
<protein>
    <submittedName>
        <fullName evidence="10">SusC/RagA family TonB-linked outer membrane protein</fullName>
    </submittedName>
</protein>
<sequence length="1035" mass="111773">MRQIVLFCAFFFLTGSLDAFSQAVRGKVTSGVDGSPLPGVSVLVKGSSVGTATDANGEYSINAAATNTLVFSFIGFTTVEETVGNRTTIDIALAENAAQLSEVVVTALGIQREKKSLGYAIQEVKGAVLSEAKETNLANAFTGKVAGLQVVRSSNGAGGSSKIVLRGNNSLTGSNQPLIVVDGIPIDNFTGTTENGYWGAGLDMGSGLGDISADDIESMSVLKGPSAAALYGSRAGNGVILITTKSGRTQPGLGITFSTTQGVEDIFIRPELQNSFGQGTDNVFNATSDLSWGPKATGQSVKKWDGTDSPLTIHDNLNSFLRKGSNQIYNLALQQQFGSTSIYSSFNYLSDRSIIPGNKLNRVNFSTRATTRFGKENRWTSDVKMSYNNTSGFNRPINGRDNSSVYVLYRLPRSLDITDFEAATNQFGKMLWYPGAPGPQTNPYWLYQNNLNRDSRNRFIMNGSLKYAFTDWLDLEVRAGGDLYATTTENKTYAGSPLTNSYATGKQTFSEVNYSALLKGQRDNVFGEFGGSFTLGGNLMEQKYNSLSVNTGALEVPNLFSPTNAAGVATISPAFSRKKINSLYGSLGINYGGWIFLDVTARNDWSSALIEANRSYFYPSFSLSYVLSDMLEANGSSLPTWWSYAKLRASYATVGNDLAPYQLFNGYNIKKDPLSNTIAERQSLLKNSGVRSELIKNLEFGGEFRFFNNRLGLDLTWYKSNATRQLIDIPMDPLSGYSTMKINAGNIQNKGFEIVANVGILTAPSSLTWNLSANFSRNENKIIDIATDQGVDEYQLGAFDDLFIRAAAGGLYGDIYGTRFLRVKDEASPHFGKLLLDGDGLPQRDAEIVKLGNQQAKGLLGITNSFSYKGIGFSFLVDARIGGHIFSGSQVGLQSAGTAKVTAPGGERPDLVVDGVVAADGGGYEANSEMTTQQKYWTRVATLNNLGVGEAYLYNASNVRLRNVMLSYGLPKQMLGKVFQTARVSASCNNVWMIKSHLNGIDPESVFATGTNAVGFENGGFPTMRSFLFSLTLGF</sequence>
<dbReference type="InterPro" id="IPR037066">
    <property type="entry name" value="Plug_dom_sf"/>
</dbReference>
<dbReference type="Gene3D" id="2.60.40.1120">
    <property type="entry name" value="Carboxypeptidase-like, regulatory domain"/>
    <property type="match status" value="1"/>
</dbReference>
<feature type="signal peptide" evidence="8">
    <location>
        <begin position="1"/>
        <end position="21"/>
    </location>
</feature>
<dbReference type="Gene3D" id="2.170.130.10">
    <property type="entry name" value="TonB-dependent receptor, plug domain"/>
    <property type="match status" value="1"/>
</dbReference>
<dbReference type="SUPFAM" id="SSF56935">
    <property type="entry name" value="Porins"/>
    <property type="match status" value="1"/>
</dbReference>
<reference evidence="11" key="1">
    <citation type="journal article" date="2019" name="Int. J. Syst. Evol. Microbiol.">
        <title>The Global Catalogue of Microorganisms (GCM) 10K type strain sequencing project: providing services to taxonomists for standard genome sequencing and annotation.</title>
        <authorList>
            <consortium name="The Broad Institute Genomics Platform"/>
            <consortium name="The Broad Institute Genome Sequencing Center for Infectious Disease"/>
            <person name="Wu L."/>
            <person name="Ma J."/>
        </authorList>
    </citation>
    <scope>NUCLEOTIDE SEQUENCE [LARGE SCALE GENOMIC DNA]</scope>
    <source>
        <strain evidence="11">JCM 31920</strain>
    </source>
</reference>
<dbReference type="RefSeq" id="WP_345026708.1">
    <property type="nucleotide sequence ID" value="NZ_BAABEY010000008.1"/>
</dbReference>
<evidence type="ECO:0000256" key="7">
    <source>
        <dbReference type="PROSITE-ProRule" id="PRU01360"/>
    </source>
</evidence>
<dbReference type="InterPro" id="IPR008969">
    <property type="entry name" value="CarboxyPept-like_regulatory"/>
</dbReference>
<dbReference type="EMBL" id="BAABEY010000008">
    <property type="protein sequence ID" value="GAA4433650.1"/>
    <property type="molecule type" value="Genomic_DNA"/>
</dbReference>
<feature type="chain" id="PRO_5047162254" evidence="8">
    <location>
        <begin position="22"/>
        <end position="1035"/>
    </location>
</feature>
<evidence type="ECO:0000313" key="10">
    <source>
        <dbReference type="EMBL" id="GAA4433650.1"/>
    </source>
</evidence>
<dbReference type="Gene3D" id="2.40.170.20">
    <property type="entry name" value="TonB-dependent receptor, beta-barrel domain"/>
    <property type="match status" value="1"/>
</dbReference>
<evidence type="ECO:0000256" key="2">
    <source>
        <dbReference type="ARBA" id="ARBA00022448"/>
    </source>
</evidence>
<dbReference type="Pfam" id="PF07715">
    <property type="entry name" value="Plug"/>
    <property type="match status" value="1"/>
</dbReference>
<dbReference type="Proteomes" id="UP001501508">
    <property type="component" value="Unassembled WGS sequence"/>
</dbReference>
<dbReference type="PROSITE" id="PS52016">
    <property type="entry name" value="TONB_DEPENDENT_REC_3"/>
    <property type="match status" value="1"/>
</dbReference>
<evidence type="ECO:0000256" key="3">
    <source>
        <dbReference type="ARBA" id="ARBA00022452"/>
    </source>
</evidence>
<proteinExistence type="inferred from homology"/>
<comment type="caution">
    <text evidence="10">The sequence shown here is derived from an EMBL/GenBank/DDBJ whole genome shotgun (WGS) entry which is preliminary data.</text>
</comment>
<comment type="similarity">
    <text evidence="7">Belongs to the TonB-dependent receptor family.</text>
</comment>
<accession>A0ABP8LRE3</accession>
<evidence type="ECO:0000313" key="11">
    <source>
        <dbReference type="Proteomes" id="UP001501508"/>
    </source>
</evidence>
<gene>
    <name evidence="10" type="ORF">GCM10023091_07450</name>
</gene>
<dbReference type="NCBIfam" id="TIGR04057">
    <property type="entry name" value="SusC_RagA_signa"/>
    <property type="match status" value="1"/>
</dbReference>
<evidence type="ECO:0000256" key="8">
    <source>
        <dbReference type="SAM" id="SignalP"/>
    </source>
</evidence>
<dbReference type="InterPro" id="IPR023997">
    <property type="entry name" value="TonB-dep_OMP_SusC/RagA_CS"/>
</dbReference>
<keyword evidence="8" id="KW-0732">Signal</keyword>
<evidence type="ECO:0000256" key="1">
    <source>
        <dbReference type="ARBA" id="ARBA00004571"/>
    </source>
</evidence>
<dbReference type="Pfam" id="PF13715">
    <property type="entry name" value="CarbopepD_reg_2"/>
    <property type="match status" value="1"/>
</dbReference>
<comment type="subcellular location">
    <subcellularLocation>
        <location evidence="1 7">Cell outer membrane</location>
        <topology evidence="1 7">Multi-pass membrane protein</topology>
    </subcellularLocation>
</comment>
<dbReference type="InterPro" id="IPR039426">
    <property type="entry name" value="TonB-dep_rcpt-like"/>
</dbReference>
<keyword evidence="11" id="KW-1185">Reference proteome</keyword>
<keyword evidence="5 7" id="KW-0472">Membrane</keyword>
<keyword evidence="4 7" id="KW-0812">Transmembrane</keyword>
<name>A0ABP8LRE3_9BACT</name>
<evidence type="ECO:0000256" key="4">
    <source>
        <dbReference type="ARBA" id="ARBA00022692"/>
    </source>
</evidence>
<keyword evidence="2 7" id="KW-0813">Transport</keyword>
<feature type="domain" description="TonB-dependent receptor plug" evidence="9">
    <location>
        <begin position="114"/>
        <end position="239"/>
    </location>
</feature>
<dbReference type="InterPro" id="IPR036942">
    <property type="entry name" value="Beta-barrel_TonB_sf"/>
</dbReference>
<dbReference type="InterPro" id="IPR023996">
    <property type="entry name" value="TonB-dep_OMP_SusC/RagA"/>
</dbReference>
<dbReference type="NCBIfam" id="TIGR04056">
    <property type="entry name" value="OMP_RagA_SusC"/>
    <property type="match status" value="1"/>
</dbReference>
<dbReference type="SUPFAM" id="SSF49464">
    <property type="entry name" value="Carboxypeptidase regulatory domain-like"/>
    <property type="match status" value="1"/>
</dbReference>
<evidence type="ECO:0000256" key="5">
    <source>
        <dbReference type="ARBA" id="ARBA00023136"/>
    </source>
</evidence>
<keyword evidence="3 7" id="KW-1134">Transmembrane beta strand</keyword>